<name>A0A699X7W5_TANCI</name>
<protein>
    <submittedName>
        <fullName evidence="1">Uncharacterized protein</fullName>
    </submittedName>
</protein>
<organism evidence="1">
    <name type="scientific">Tanacetum cinerariifolium</name>
    <name type="common">Dalmatian daisy</name>
    <name type="synonym">Chrysanthemum cinerariifolium</name>
    <dbReference type="NCBI Taxonomy" id="118510"/>
    <lineage>
        <taxon>Eukaryota</taxon>
        <taxon>Viridiplantae</taxon>
        <taxon>Streptophyta</taxon>
        <taxon>Embryophyta</taxon>
        <taxon>Tracheophyta</taxon>
        <taxon>Spermatophyta</taxon>
        <taxon>Magnoliopsida</taxon>
        <taxon>eudicotyledons</taxon>
        <taxon>Gunneridae</taxon>
        <taxon>Pentapetalae</taxon>
        <taxon>asterids</taxon>
        <taxon>campanulids</taxon>
        <taxon>Asterales</taxon>
        <taxon>Asteraceae</taxon>
        <taxon>Asteroideae</taxon>
        <taxon>Anthemideae</taxon>
        <taxon>Anthemidinae</taxon>
        <taxon>Tanacetum</taxon>
    </lineage>
</organism>
<feature type="non-terminal residue" evidence="1">
    <location>
        <position position="1"/>
    </location>
</feature>
<proteinExistence type="predicted"/>
<dbReference type="AlphaFoldDB" id="A0A699X7W5"/>
<sequence>VDDAHVADAAGTKNVLLLAFVQQQGVGLRGDLHVASQAQKFLLGGRQGLDFLQQGCFLGFHLADLGHQAAIGRVLWGVQTLDVDAFHLQ</sequence>
<dbReference type="EMBL" id="BKCJ011823156">
    <property type="protein sequence ID" value="GFD55895.1"/>
    <property type="molecule type" value="Genomic_DNA"/>
</dbReference>
<gene>
    <name evidence="1" type="ORF">Tci_927864</name>
</gene>
<feature type="non-terminal residue" evidence="1">
    <location>
        <position position="89"/>
    </location>
</feature>
<evidence type="ECO:0000313" key="1">
    <source>
        <dbReference type="EMBL" id="GFD55895.1"/>
    </source>
</evidence>
<accession>A0A699X7W5</accession>
<comment type="caution">
    <text evidence="1">The sequence shown here is derived from an EMBL/GenBank/DDBJ whole genome shotgun (WGS) entry which is preliminary data.</text>
</comment>
<reference evidence="1" key="1">
    <citation type="journal article" date="2019" name="Sci. Rep.">
        <title>Draft genome of Tanacetum cinerariifolium, the natural source of mosquito coil.</title>
        <authorList>
            <person name="Yamashiro T."/>
            <person name="Shiraishi A."/>
            <person name="Satake H."/>
            <person name="Nakayama K."/>
        </authorList>
    </citation>
    <scope>NUCLEOTIDE SEQUENCE</scope>
</reference>